<evidence type="ECO:0000256" key="3">
    <source>
        <dbReference type="ARBA" id="ARBA00022692"/>
    </source>
</evidence>
<dbReference type="GO" id="GO:0005886">
    <property type="term" value="C:plasma membrane"/>
    <property type="evidence" value="ECO:0007669"/>
    <property type="project" value="UniProtKB-SubCell"/>
</dbReference>
<gene>
    <name evidence="7" type="ORF">EYS42_11770</name>
</gene>
<keyword evidence="8" id="KW-1185">Reference proteome</keyword>
<protein>
    <recommendedName>
        <fullName evidence="9">Polysaccharide biosynthesis protein</fullName>
    </recommendedName>
</protein>
<feature type="transmembrane region" description="Helical" evidence="6">
    <location>
        <begin position="368"/>
        <end position="386"/>
    </location>
</feature>
<dbReference type="AlphaFoldDB" id="A0A4Q9GYA8"/>
<evidence type="ECO:0000256" key="5">
    <source>
        <dbReference type="ARBA" id="ARBA00023136"/>
    </source>
</evidence>
<evidence type="ECO:0000256" key="2">
    <source>
        <dbReference type="ARBA" id="ARBA00022475"/>
    </source>
</evidence>
<dbReference type="PANTHER" id="PTHR30250">
    <property type="entry name" value="PST FAMILY PREDICTED COLANIC ACID TRANSPORTER"/>
    <property type="match status" value="1"/>
</dbReference>
<feature type="transmembrane region" description="Helical" evidence="6">
    <location>
        <begin position="12"/>
        <end position="37"/>
    </location>
</feature>
<proteinExistence type="predicted"/>
<evidence type="ECO:0000313" key="7">
    <source>
        <dbReference type="EMBL" id="TBO30362.1"/>
    </source>
</evidence>
<dbReference type="RefSeq" id="WP_130968353.1">
    <property type="nucleotide sequence ID" value="NZ_SIXI01000004.1"/>
</dbReference>
<keyword evidence="3 6" id="KW-0812">Transmembrane</keyword>
<keyword evidence="2" id="KW-1003">Cell membrane</keyword>
<reference evidence="7 8" key="1">
    <citation type="submission" date="2019-02" db="EMBL/GenBank/DDBJ databases">
        <title>Aquabacterium sp. strain KMB7.</title>
        <authorList>
            <person name="Chen W.-M."/>
        </authorList>
    </citation>
    <scope>NUCLEOTIDE SEQUENCE [LARGE SCALE GENOMIC DNA]</scope>
    <source>
        <strain evidence="7 8">KMB7</strain>
    </source>
</reference>
<dbReference type="Proteomes" id="UP000292120">
    <property type="component" value="Unassembled WGS sequence"/>
</dbReference>
<name>A0A4Q9GYA8_9BURK</name>
<dbReference type="EMBL" id="SIXI01000004">
    <property type="protein sequence ID" value="TBO30362.1"/>
    <property type="molecule type" value="Genomic_DNA"/>
</dbReference>
<evidence type="ECO:0000256" key="6">
    <source>
        <dbReference type="SAM" id="Phobius"/>
    </source>
</evidence>
<evidence type="ECO:0000313" key="8">
    <source>
        <dbReference type="Proteomes" id="UP000292120"/>
    </source>
</evidence>
<keyword evidence="4 6" id="KW-1133">Transmembrane helix</keyword>
<feature type="transmembrane region" description="Helical" evidence="6">
    <location>
        <begin position="392"/>
        <end position="411"/>
    </location>
</feature>
<accession>A0A4Q9GYA8</accession>
<feature type="transmembrane region" description="Helical" evidence="6">
    <location>
        <begin position="300"/>
        <end position="322"/>
    </location>
</feature>
<evidence type="ECO:0008006" key="9">
    <source>
        <dbReference type="Google" id="ProtNLM"/>
    </source>
</evidence>
<organism evidence="7 8">
    <name type="scientific">Aquabacterium lacunae</name>
    <dbReference type="NCBI Taxonomy" id="2528630"/>
    <lineage>
        <taxon>Bacteria</taxon>
        <taxon>Pseudomonadati</taxon>
        <taxon>Pseudomonadota</taxon>
        <taxon>Betaproteobacteria</taxon>
        <taxon>Burkholderiales</taxon>
        <taxon>Aquabacterium</taxon>
    </lineage>
</organism>
<keyword evidence="5 6" id="KW-0472">Membrane</keyword>
<dbReference type="PANTHER" id="PTHR30250:SF11">
    <property type="entry name" value="O-ANTIGEN TRANSPORTER-RELATED"/>
    <property type="match status" value="1"/>
</dbReference>
<dbReference type="InterPro" id="IPR050833">
    <property type="entry name" value="Poly_Biosynth_Transport"/>
</dbReference>
<feature type="transmembrane region" description="Helical" evidence="6">
    <location>
        <begin position="43"/>
        <end position="64"/>
    </location>
</feature>
<evidence type="ECO:0000256" key="1">
    <source>
        <dbReference type="ARBA" id="ARBA00004651"/>
    </source>
</evidence>
<feature type="transmembrane region" description="Helical" evidence="6">
    <location>
        <begin position="85"/>
        <end position="111"/>
    </location>
</feature>
<dbReference type="PROSITE" id="PS51257">
    <property type="entry name" value="PROKAR_LIPOPROTEIN"/>
    <property type="match status" value="1"/>
</dbReference>
<feature type="transmembrane region" description="Helical" evidence="6">
    <location>
        <begin position="334"/>
        <end position="356"/>
    </location>
</feature>
<feature type="transmembrane region" description="Helical" evidence="6">
    <location>
        <begin position="176"/>
        <end position="193"/>
    </location>
</feature>
<comment type="caution">
    <text evidence="7">The sequence shown here is derived from an EMBL/GenBank/DDBJ whole genome shotgun (WGS) entry which is preliminary data.</text>
</comment>
<comment type="subcellular location">
    <subcellularLocation>
        <location evidence="1">Cell membrane</location>
        <topology evidence="1">Multi-pass membrane protein</topology>
    </subcellularLocation>
</comment>
<evidence type="ECO:0000256" key="4">
    <source>
        <dbReference type="ARBA" id="ARBA00022989"/>
    </source>
</evidence>
<sequence>MNTSRRWARPQPVLWVVAGQACLSLAGFLLLVALGRWGSPEALGLFSLGWSVCFLSLSIADTLVYTPGAWLQTQHHHANDTDHSLAARTLAVLLVGLLPISALIGVLQLVLPETLGRLDGSLACAVTALCLRDFARRHWIQTRRPQLSFAAEGSSALILLTGLLSLHMTLGLSATGAMWMLALSGIGPLLPAVRARHLVALCRAFAHLGNTARACWAYGRWLLMGGLFHVGTQQALPWLAAHVGGTTMAGWWAAGMSVSNAMSPLLTALTNHHRPRFMVAQSTAGRQGLQQAVRDSLSGYLIAPWGMCLAAWVASPIMVQGIYGPSFDPTAHALPWLCAVVGLTAAAAPAQLALLARGQSHSNPVFHGVTLMGLGVGGLLWVSTTAPTVEGLAQAYLGASLLGTTVLWQMYGRSWALIKTAAG</sequence>